<dbReference type="Gene3D" id="3.40.50.150">
    <property type="entry name" value="Vaccinia Virus protein VP39"/>
    <property type="match status" value="1"/>
</dbReference>
<dbReference type="Pfam" id="PF00891">
    <property type="entry name" value="Methyltransf_2"/>
    <property type="match status" value="1"/>
</dbReference>
<dbReference type="InterPro" id="IPR012967">
    <property type="entry name" value="COMT_dimerisation"/>
</dbReference>
<accession>A0A366LSG6</accession>
<dbReference type="AlphaFoldDB" id="A0A366LSG6"/>
<comment type="caution">
    <text evidence="6">The sequence shown here is derived from an EMBL/GenBank/DDBJ whole genome shotgun (WGS) entry which is preliminary data.</text>
</comment>
<dbReference type="EMBL" id="QMEY01000018">
    <property type="protein sequence ID" value="RBQ16254.1"/>
    <property type="molecule type" value="Genomic_DNA"/>
</dbReference>
<proteinExistence type="predicted"/>
<dbReference type="Proteomes" id="UP000253303">
    <property type="component" value="Unassembled WGS sequence"/>
</dbReference>
<evidence type="ECO:0000259" key="5">
    <source>
        <dbReference type="Pfam" id="PF08100"/>
    </source>
</evidence>
<keyword evidence="7" id="KW-1185">Reference proteome</keyword>
<dbReference type="GO" id="GO:0046983">
    <property type="term" value="F:protein dimerization activity"/>
    <property type="evidence" value="ECO:0007669"/>
    <property type="project" value="InterPro"/>
</dbReference>
<feature type="domain" description="O-methyltransferase dimerisation" evidence="5">
    <location>
        <begin position="17"/>
        <end position="92"/>
    </location>
</feature>
<keyword evidence="2 6" id="KW-0808">Transferase</keyword>
<dbReference type="SUPFAM" id="SSF53335">
    <property type="entry name" value="S-adenosyl-L-methionine-dependent methyltransferases"/>
    <property type="match status" value="1"/>
</dbReference>
<dbReference type="PROSITE" id="PS51683">
    <property type="entry name" value="SAM_OMT_II"/>
    <property type="match status" value="1"/>
</dbReference>
<evidence type="ECO:0000259" key="4">
    <source>
        <dbReference type="Pfam" id="PF00891"/>
    </source>
</evidence>
<evidence type="ECO:0000256" key="1">
    <source>
        <dbReference type="ARBA" id="ARBA00022603"/>
    </source>
</evidence>
<evidence type="ECO:0000256" key="2">
    <source>
        <dbReference type="ARBA" id="ARBA00022679"/>
    </source>
</evidence>
<dbReference type="CDD" id="cd02440">
    <property type="entry name" value="AdoMet_MTases"/>
    <property type="match status" value="1"/>
</dbReference>
<dbReference type="InterPro" id="IPR029063">
    <property type="entry name" value="SAM-dependent_MTases_sf"/>
</dbReference>
<organism evidence="6 7">
    <name type="scientific">Spongiactinospora rosea</name>
    <dbReference type="NCBI Taxonomy" id="2248750"/>
    <lineage>
        <taxon>Bacteria</taxon>
        <taxon>Bacillati</taxon>
        <taxon>Actinomycetota</taxon>
        <taxon>Actinomycetes</taxon>
        <taxon>Streptosporangiales</taxon>
        <taxon>Streptosporangiaceae</taxon>
        <taxon>Spongiactinospora</taxon>
    </lineage>
</organism>
<dbReference type="SUPFAM" id="SSF46785">
    <property type="entry name" value="Winged helix' DNA-binding domain"/>
    <property type="match status" value="1"/>
</dbReference>
<dbReference type="InterPro" id="IPR001077">
    <property type="entry name" value="COMT_C"/>
</dbReference>
<dbReference type="InterPro" id="IPR016461">
    <property type="entry name" value="COMT-like"/>
</dbReference>
<dbReference type="Gene3D" id="1.10.10.10">
    <property type="entry name" value="Winged helix-like DNA-binding domain superfamily/Winged helix DNA-binding domain"/>
    <property type="match status" value="1"/>
</dbReference>
<dbReference type="PANTHER" id="PTHR43712:SF2">
    <property type="entry name" value="O-METHYLTRANSFERASE CICE"/>
    <property type="match status" value="1"/>
</dbReference>
<name>A0A366LSG6_9ACTN</name>
<evidence type="ECO:0000256" key="3">
    <source>
        <dbReference type="ARBA" id="ARBA00022691"/>
    </source>
</evidence>
<protein>
    <submittedName>
        <fullName evidence="6">Polyketide biosynthesis methyltransferase</fullName>
    </submittedName>
</protein>
<sequence length="328" mass="35485">MSSHTTATAADPSPIVNVATGFMAAKQLFAAGEVGVFAALADGPLTPAELAGRTGIPERSARILADAMAGLGLLAFDGGRYRNEAAADAYLTGREGAPDLRAFLTFWDQVSYPHWRSYTDSVRAAAPSPFDTSAPVGEDVFRDGVTAYNALHALMLAEHYDFGAHTRVADLAGLSVEFVVQAAARNPRLHAVFVAPDPPDPSSVDERYRDRVAFHTADPRTDPVPGRYDLVLLEHVAHRFDADDNRAFLRRAREIVEPGGRLLLVDFFLDAADGRGLDPLLAGEYLVVDGTVVHPEDEARGWLAETGWRWLETRELPGSPRALIAETV</sequence>
<reference evidence="6 7" key="1">
    <citation type="submission" date="2018-06" db="EMBL/GenBank/DDBJ databases">
        <title>Sphaerisporangium craniellae sp. nov., isolated from a marine sponge in the South China Sea.</title>
        <authorList>
            <person name="Li L."/>
        </authorList>
    </citation>
    <scope>NUCLEOTIDE SEQUENCE [LARGE SCALE GENOMIC DNA]</scope>
    <source>
        <strain evidence="6 7">LHW63015</strain>
    </source>
</reference>
<evidence type="ECO:0000313" key="6">
    <source>
        <dbReference type="EMBL" id="RBQ16254.1"/>
    </source>
</evidence>
<keyword evidence="3" id="KW-0949">S-adenosyl-L-methionine</keyword>
<dbReference type="PANTHER" id="PTHR43712">
    <property type="entry name" value="PUTATIVE (AFU_ORTHOLOGUE AFUA_4G14580)-RELATED"/>
    <property type="match status" value="1"/>
</dbReference>
<keyword evidence="1 6" id="KW-0489">Methyltransferase</keyword>
<dbReference type="RefSeq" id="WP_113984574.1">
    <property type="nucleotide sequence ID" value="NZ_QMEY01000018.1"/>
</dbReference>
<dbReference type="GO" id="GO:0008171">
    <property type="term" value="F:O-methyltransferase activity"/>
    <property type="evidence" value="ECO:0007669"/>
    <property type="project" value="InterPro"/>
</dbReference>
<feature type="domain" description="O-methyltransferase C-terminal" evidence="4">
    <location>
        <begin position="138"/>
        <end position="281"/>
    </location>
</feature>
<dbReference type="GO" id="GO:0032259">
    <property type="term" value="P:methylation"/>
    <property type="evidence" value="ECO:0007669"/>
    <property type="project" value="UniProtKB-KW"/>
</dbReference>
<gene>
    <name evidence="6" type="ORF">DP939_31925</name>
</gene>
<dbReference type="InterPro" id="IPR036388">
    <property type="entry name" value="WH-like_DNA-bd_sf"/>
</dbReference>
<dbReference type="Pfam" id="PF08100">
    <property type="entry name" value="Dimerisation"/>
    <property type="match status" value="1"/>
</dbReference>
<dbReference type="InterPro" id="IPR036390">
    <property type="entry name" value="WH_DNA-bd_sf"/>
</dbReference>
<evidence type="ECO:0000313" key="7">
    <source>
        <dbReference type="Proteomes" id="UP000253303"/>
    </source>
</evidence>
<dbReference type="OrthoDB" id="582216at2"/>